<proteinExistence type="predicted"/>
<dbReference type="Pfam" id="PF08282">
    <property type="entry name" value="Hydrolase_3"/>
    <property type="match status" value="1"/>
</dbReference>
<gene>
    <name evidence="1" type="ORF">FHL06_12745</name>
</gene>
<dbReference type="Gene3D" id="3.40.50.1000">
    <property type="entry name" value="HAD superfamily/HAD-like"/>
    <property type="match status" value="1"/>
</dbReference>
<evidence type="ECO:0000313" key="1">
    <source>
        <dbReference type="EMBL" id="MQS77184.1"/>
    </source>
</evidence>
<evidence type="ECO:0000313" key="2">
    <source>
        <dbReference type="Proteomes" id="UP000414364"/>
    </source>
</evidence>
<accession>A0A5P0ZSJ8</accession>
<organism evidence="1 2">
    <name type="scientific">Companilactobacillus halodurans</name>
    <dbReference type="NCBI Taxonomy" id="2584183"/>
    <lineage>
        <taxon>Bacteria</taxon>
        <taxon>Bacillati</taxon>
        <taxon>Bacillota</taxon>
        <taxon>Bacilli</taxon>
        <taxon>Lactobacillales</taxon>
        <taxon>Lactobacillaceae</taxon>
        <taxon>Companilactobacillus</taxon>
    </lineage>
</organism>
<sequence>AMDNAIDSVKDAAWKITGTNNQDGVATMIKQVLEDSSWL</sequence>
<name>A0A5P0ZSJ8_9LACO</name>
<dbReference type="InterPro" id="IPR036412">
    <property type="entry name" value="HAD-like_sf"/>
</dbReference>
<comment type="caution">
    <text evidence="1">The sequence shown here is derived from an EMBL/GenBank/DDBJ whole genome shotgun (WGS) entry which is preliminary data.</text>
</comment>
<dbReference type="Proteomes" id="UP000414364">
    <property type="component" value="Unassembled WGS sequence"/>
</dbReference>
<reference evidence="1 2" key="1">
    <citation type="journal article" date="2019" name="Syst. Appl. Microbiol.">
        <title>Polyphasic characterization of two novel Lactobacillus spp. isolated from blown salami packages: Description of Lactobacillus halodurans sp. nov. and Lactobacillus salsicarnum sp. nov.</title>
        <authorList>
            <person name="Schuster J.A."/>
            <person name="Klingl A."/>
            <person name="Vogel R.F."/>
            <person name="Ehrmann M.A."/>
        </authorList>
    </citation>
    <scope>NUCLEOTIDE SEQUENCE [LARGE SCALE GENOMIC DNA]</scope>
    <source>
        <strain evidence="1 2">TMW 1.2172</strain>
    </source>
</reference>
<protein>
    <submittedName>
        <fullName evidence="1">HAD family phosphatase</fullName>
    </submittedName>
</protein>
<dbReference type="AlphaFoldDB" id="A0A5P0ZSJ8"/>
<dbReference type="SUPFAM" id="SSF56784">
    <property type="entry name" value="HAD-like"/>
    <property type="match status" value="1"/>
</dbReference>
<dbReference type="EMBL" id="VDFP01000103">
    <property type="protein sequence ID" value="MQS77184.1"/>
    <property type="molecule type" value="Genomic_DNA"/>
</dbReference>
<feature type="non-terminal residue" evidence="1">
    <location>
        <position position="1"/>
    </location>
</feature>
<dbReference type="InterPro" id="IPR023214">
    <property type="entry name" value="HAD_sf"/>
</dbReference>